<dbReference type="PROSITE" id="PS50889">
    <property type="entry name" value="S4"/>
    <property type="match status" value="1"/>
</dbReference>
<dbReference type="InterPro" id="IPR020103">
    <property type="entry name" value="PsdUridine_synth_cat_dom_sf"/>
</dbReference>
<comment type="caution">
    <text evidence="8">The sequence shown here is derived from an EMBL/GenBank/DDBJ whole genome shotgun (WGS) entry which is preliminary data.</text>
</comment>
<dbReference type="NCBIfam" id="TIGR00005">
    <property type="entry name" value="rluA_subfam"/>
    <property type="match status" value="1"/>
</dbReference>
<evidence type="ECO:0000256" key="3">
    <source>
        <dbReference type="PIRSR" id="PIRSR606225-1"/>
    </source>
</evidence>
<dbReference type="GO" id="GO:0000455">
    <property type="term" value="P:enzyme-directed rRNA pseudouridine synthesis"/>
    <property type="evidence" value="ECO:0007669"/>
    <property type="project" value="TreeGrafter"/>
</dbReference>
<gene>
    <name evidence="8" type="ORF">H9848_06015</name>
</gene>
<dbReference type="InterPro" id="IPR050188">
    <property type="entry name" value="RluA_PseudoU_synthase"/>
</dbReference>
<comment type="similarity">
    <text evidence="1 5">Belongs to the pseudouridine synthase RluA family.</text>
</comment>
<comment type="catalytic activity">
    <reaction evidence="5">
        <text>a uridine in RNA = a pseudouridine in RNA</text>
        <dbReference type="Rhea" id="RHEA:48348"/>
        <dbReference type="Rhea" id="RHEA-COMP:12068"/>
        <dbReference type="Rhea" id="RHEA-COMP:12069"/>
        <dbReference type="ChEBI" id="CHEBI:65314"/>
        <dbReference type="ChEBI" id="CHEBI:65315"/>
    </reaction>
</comment>
<dbReference type="InterPro" id="IPR036986">
    <property type="entry name" value="S4_RNA-bd_sf"/>
</dbReference>
<dbReference type="PANTHER" id="PTHR21600:SF44">
    <property type="entry name" value="RIBOSOMAL LARGE SUBUNIT PSEUDOURIDINE SYNTHASE D"/>
    <property type="match status" value="1"/>
</dbReference>
<dbReference type="InterPro" id="IPR006145">
    <property type="entry name" value="PsdUridine_synth_RsuA/RluA"/>
</dbReference>
<keyword evidence="2 5" id="KW-0413">Isomerase</keyword>
<dbReference type="PANTHER" id="PTHR21600">
    <property type="entry name" value="MITOCHONDRIAL RNA PSEUDOURIDINE SYNTHASE"/>
    <property type="match status" value="1"/>
</dbReference>
<evidence type="ECO:0000256" key="5">
    <source>
        <dbReference type="RuleBase" id="RU362028"/>
    </source>
</evidence>
<name>A0A9D1XRJ7_9BACT</name>
<dbReference type="Pfam" id="PF00849">
    <property type="entry name" value="PseudoU_synth_2"/>
    <property type="match status" value="1"/>
</dbReference>
<dbReference type="CDD" id="cd02869">
    <property type="entry name" value="PseudoU_synth_RluA_like"/>
    <property type="match status" value="1"/>
</dbReference>
<dbReference type="Gene3D" id="3.10.290.10">
    <property type="entry name" value="RNA-binding S4 domain"/>
    <property type="match status" value="1"/>
</dbReference>
<dbReference type="Proteomes" id="UP000823847">
    <property type="component" value="Unassembled WGS sequence"/>
</dbReference>
<proteinExistence type="inferred from homology"/>
<dbReference type="Gene3D" id="3.30.2350.10">
    <property type="entry name" value="Pseudouridine synthase"/>
    <property type="match status" value="1"/>
</dbReference>
<dbReference type="SUPFAM" id="SSF55174">
    <property type="entry name" value="Alpha-L RNA-binding motif"/>
    <property type="match status" value="1"/>
</dbReference>
<evidence type="ECO:0000256" key="1">
    <source>
        <dbReference type="ARBA" id="ARBA00010876"/>
    </source>
</evidence>
<reference evidence="8" key="1">
    <citation type="journal article" date="2021" name="PeerJ">
        <title>Extensive microbial diversity within the chicken gut microbiome revealed by metagenomics and culture.</title>
        <authorList>
            <person name="Gilroy R."/>
            <person name="Ravi A."/>
            <person name="Getino M."/>
            <person name="Pursley I."/>
            <person name="Horton D.L."/>
            <person name="Alikhan N.F."/>
            <person name="Baker D."/>
            <person name="Gharbi K."/>
            <person name="Hall N."/>
            <person name="Watson M."/>
            <person name="Adriaenssens E.M."/>
            <person name="Foster-Nyarko E."/>
            <person name="Jarju S."/>
            <person name="Secka A."/>
            <person name="Antonio M."/>
            <person name="Oren A."/>
            <person name="Chaudhuri R.R."/>
            <person name="La Ragione R."/>
            <person name="Hildebrand F."/>
            <person name="Pallen M.J."/>
        </authorList>
    </citation>
    <scope>NUCLEOTIDE SEQUENCE</scope>
    <source>
        <strain evidence="8">ChiHecec2B26-12326</strain>
    </source>
</reference>
<feature type="region of interest" description="Disordered" evidence="6">
    <location>
        <begin position="1"/>
        <end position="22"/>
    </location>
</feature>
<dbReference type="InterPro" id="IPR006224">
    <property type="entry name" value="PsdUridine_synth_RluA-like_CS"/>
</dbReference>
<evidence type="ECO:0000256" key="4">
    <source>
        <dbReference type="PROSITE-ProRule" id="PRU00182"/>
    </source>
</evidence>
<keyword evidence="4" id="KW-0694">RNA-binding</keyword>
<evidence type="ECO:0000256" key="6">
    <source>
        <dbReference type="SAM" id="MobiDB-lite"/>
    </source>
</evidence>
<dbReference type="PROSITE" id="PS01129">
    <property type="entry name" value="PSI_RLU"/>
    <property type="match status" value="1"/>
</dbReference>
<sequence length="307" mass="35432">MKKQFEHKEANKRSGSPKERRVTVKESNTLLPFLLETLSEQSRTSIKGLLGHGQISVNGQVTRQFDTSLRPGDTVGIYYGKRREEWNNPLLKILWEDDDLIVVNKKEGLLSVSTERVKERTAYRLLSDYVKQTDPRNKIFILHRLDRDTSGIMMFAKNPETKERLQSNWNEMITRRIYMAVVEGKLEKETDLLVSNLVENKQMQVYVTSGEGKEAITRYRVVRTNGAYSLLRLELETGRKNQIRAQMQSIGHPIAGDTKYGAETNPARRLMLHASELHFIHPRTGEEMHFETRPPKCFLSTTAQKSN</sequence>
<feature type="active site" evidence="3">
    <location>
        <position position="146"/>
    </location>
</feature>
<evidence type="ECO:0000313" key="8">
    <source>
        <dbReference type="EMBL" id="HIX86145.1"/>
    </source>
</evidence>
<organism evidence="8 9">
    <name type="scientific">Candidatus Parabacteroides intestinigallinarum</name>
    <dbReference type="NCBI Taxonomy" id="2838722"/>
    <lineage>
        <taxon>Bacteria</taxon>
        <taxon>Pseudomonadati</taxon>
        <taxon>Bacteroidota</taxon>
        <taxon>Bacteroidia</taxon>
        <taxon>Bacteroidales</taxon>
        <taxon>Tannerellaceae</taxon>
        <taxon>Parabacteroides</taxon>
    </lineage>
</organism>
<comment type="function">
    <text evidence="5">Responsible for synthesis of pseudouridine from uracil.</text>
</comment>
<dbReference type="CDD" id="cd00165">
    <property type="entry name" value="S4"/>
    <property type="match status" value="1"/>
</dbReference>
<dbReference type="SUPFAM" id="SSF55120">
    <property type="entry name" value="Pseudouridine synthase"/>
    <property type="match status" value="1"/>
</dbReference>
<reference evidence="8" key="2">
    <citation type="submission" date="2021-04" db="EMBL/GenBank/DDBJ databases">
        <authorList>
            <person name="Gilroy R."/>
        </authorList>
    </citation>
    <scope>NUCLEOTIDE SEQUENCE</scope>
    <source>
        <strain evidence="8">ChiHecec2B26-12326</strain>
    </source>
</reference>
<protein>
    <recommendedName>
        <fullName evidence="5">Pseudouridine synthase</fullName>
        <ecNumber evidence="5">5.4.99.-</ecNumber>
    </recommendedName>
</protein>
<feature type="domain" description="Pseudouridine synthase RsuA/RluA-like" evidence="7">
    <location>
        <begin position="99"/>
        <end position="249"/>
    </location>
</feature>
<dbReference type="GO" id="GO:0003723">
    <property type="term" value="F:RNA binding"/>
    <property type="evidence" value="ECO:0007669"/>
    <property type="project" value="UniProtKB-KW"/>
</dbReference>
<dbReference type="GO" id="GO:0140098">
    <property type="term" value="F:catalytic activity, acting on RNA"/>
    <property type="evidence" value="ECO:0007669"/>
    <property type="project" value="UniProtKB-ARBA"/>
</dbReference>
<dbReference type="InterPro" id="IPR006225">
    <property type="entry name" value="PsdUridine_synth_RluC/D"/>
</dbReference>
<dbReference type="EMBL" id="DXEN01000043">
    <property type="protein sequence ID" value="HIX86145.1"/>
    <property type="molecule type" value="Genomic_DNA"/>
</dbReference>
<evidence type="ECO:0000256" key="2">
    <source>
        <dbReference type="ARBA" id="ARBA00023235"/>
    </source>
</evidence>
<dbReference type="EC" id="5.4.99.-" evidence="5"/>
<evidence type="ECO:0000259" key="7">
    <source>
        <dbReference type="Pfam" id="PF00849"/>
    </source>
</evidence>
<evidence type="ECO:0000313" key="9">
    <source>
        <dbReference type="Proteomes" id="UP000823847"/>
    </source>
</evidence>
<dbReference type="GO" id="GO:0009982">
    <property type="term" value="F:pseudouridine synthase activity"/>
    <property type="evidence" value="ECO:0007669"/>
    <property type="project" value="InterPro"/>
</dbReference>
<accession>A0A9D1XRJ7</accession>
<dbReference type="AlphaFoldDB" id="A0A9D1XRJ7"/>